<dbReference type="EMBL" id="BDIP01000521">
    <property type="protein sequence ID" value="GIQ81874.1"/>
    <property type="molecule type" value="Genomic_DNA"/>
</dbReference>
<keyword evidence="2" id="KW-1185">Reference proteome</keyword>
<dbReference type="Proteomes" id="UP000265618">
    <property type="component" value="Unassembled WGS sequence"/>
</dbReference>
<gene>
    <name evidence="1" type="ORF">KIPB_002909</name>
</gene>
<accession>A0A9K3CUK4</accession>
<protein>
    <submittedName>
        <fullName evidence="1">Uncharacterized protein</fullName>
    </submittedName>
</protein>
<sequence>MDTLDMTSCFYLFASPYVAERVYLALYEIDKEKLMSFMALDFNTEVYSLRAELLVYHAARMIGRSERFRIRPLTSHAPGRNPGYQVLRLGPYNMVRYYDPVAIMKTEESLHIDCRVVVDGETRVVKESGDLHTYYQHQHKYDRHYLAKDPVVVDGLDKRGCLFIHTTLDHMEIDLTSVLESVAAMDNPMGPVRLYLCKLPFRGIASMPAQPYVYGTGDNKQVLPPDTIPNVTQYLLELPEGYDSTSGEVKTVPNLPPEENDLVLNDEGHYENIMSVYAKWMSKMSVVELQGLLNSLR</sequence>
<evidence type="ECO:0000313" key="2">
    <source>
        <dbReference type="Proteomes" id="UP000265618"/>
    </source>
</evidence>
<reference evidence="1 2" key="1">
    <citation type="journal article" date="2018" name="PLoS ONE">
        <title>The draft genome of Kipferlia bialata reveals reductive genome evolution in fornicate parasites.</title>
        <authorList>
            <person name="Tanifuji G."/>
            <person name="Takabayashi S."/>
            <person name="Kume K."/>
            <person name="Takagi M."/>
            <person name="Nakayama T."/>
            <person name="Kamikawa R."/>
            <person name="Inagaki Y."/>
            <person name="Hashimoto T."/>
        </authorList>
    </citation>
    <scope>NUCLEOTIDE SEQUENCE [LARGE SCALE GENOMIC DNA]</scope>
    <source>
        <strain evidence="1">NY0173</strain>
    </source>
</reference>
<name>A0A9K3CUK4_9EUKA</name>
<evidence type="ECO:0000313" key="1">
    <source>
        <dbReference type="EMBL" id="GIQ81874.1"/>
    </source>
</evidence>
<comment type="caution">
    <text evidence="1">The sequence shown here is derived from an EMBL/GenBank/DDBJ whole genome shotgun (WGS) entry which is preliminary data.</text>
</comment>
<proteinExistence type="predicted"/>
<organism evidence="1 2">
    <name type="scientific">Kipferlia bialata</name>
    <dbReference type="NCBI Taxonomy" id="797122"/>
    <lineage>
        <taxon>Eukaryota</taxon>
        <taxon>Metamonada</taxon>
        <taxon>Carpediemonas-like organisms</taxon>
        <taxon>Kipferlia</taxon>
    </lineage>
</organism>
<dbReference type="AlphaFoldDB" id="A0A9K3CUK4"/>